<feature type="compositionally biased region" description="Basic and acidic residues" evidence="1">
    <location>
        <begin position="305"/>
        <end position="319"/>
    </location>
</feature>
<dbReference type="EMBL" id="MPGH01000091">
    <property type="protein sequence ID" value="OLN87489.1"/>
    <property type="molecule type" value="Genomic_DNA"/>
</dbReference>
<evidence type="ECO:0000313" key="4">
    <source>
        <dbReference type="Proteomes" id="UP000186583"/>
    </source>
</evidence>
<dbReference type="Proteomes" id="UP000186583">
    <property type="component" value="Unassembled WGS sequence"/>
</dbReference>
<evidence type="ECO:0000313" key="3">
    <source>
        <dbReference type="EMBL" id="OLN87489.1"/>
    </source>
</evidence>
<protein>
    <submittedName>
        <fullName evidence="3">Uncharacterized protein</fullName>
    </submittedName>
</protein>
<dbReference type="AlphaFoldDB" id="A0A1Q8RT32"/>
<keyword evidence="4" id="KW-1185">Reference proteome</keyword>
<accession>A0A1Q8RT32</accession>
<evidence type="ECO:0000256" key="1">
    <source>
        <dbReference type="SAM" id="MobiDB-lite"/>
    </source>
</evidence>
<dbReference type="OrthoDB" id="5211520at2759"/>
<feature type="region of interest" description="Disordered" evidence="1">
    <location>
        <begin position="289"/>
        <end position="319"/>
    </location>
</feature>
<name>A0A1Q8RT32_9PEZI</name>
<reference evidence="3 4" key="1">
    <citation type="submission" date="2016-11" db="EMBL/GenBank/DDBJ databases">
        <title>Draft Genome Assembly of Colletotrichum chlorophyti a pathogen of herbaceous plants.</title>
        <authorList>
            <person name="Gan P."/>
            <person name="Narusaka M."/>
            <person name="Tsushima A."/>
            <person name="Narusaka Y."/>
            <person name="Takano Y."/>
            <person name="Shirasu K."/>
        </authorList>
    </citation>
    <scope>NUCLEOTIDE SEQUENCE [LARGE SCALE GENOMIC DNA]</scope>
    <source>
        <strain evidence="3 4">NTL11</strain>
    </source>
</reference>
<proteinExistence type="predicted"/>
<keyword evidence="2" id="KW-0732">Signal</keyword>
<sequence length="319" mass="36642">MAIVLLIRAMIMGSSINAPEDYSSTNPWRDLPTDPDVHETLKEILLIRDTLRDGMLPTSLPDDDYDIYSAMLRSLESRTDLTWLVVQETDIDKTIMAIANRGGYHSPIPQEPHGLHGRAKKLFDHWRTLDASKDKPNRWEAGFDTTHLPPLLTERALESNRNTKPAKLELTPAQKAKADAKYKAYRKRRDRSVSYLKSNPPKPMALVPVHAGSDLRRCTWGTVLSDGMIRVGRKMFGGKFAGNPMFKPVYRDLATERVPYDWVDPSQPVEEYSEQDHLREMDAFREEARIKKERTDKQAAYQKQLRAEERRLRGDKGEL</sequence>
<evidence type="ECO:0000256" key="2">
    <source>
        <dbReference type="SAM" id="SignalP"/>
    </source>
</evidence>
<comment type="caution">
    <text evidence="3">The sequence shown here is derived from an EMBL/GenBank/DDBJ whole genome shotgun (WGS) entry which is preliminary data.</text>
</comment>
<feature type="chain" id="PRO_5012299605" evidence="2">
    <location>
        <begin position="18"/>
        <end position="319"/>
    </location>
</feature>
<feature type="signal peptide" evidence="2">
    <location>
        <begin position="1"/>
        <end position="17"/>
    </location>
</feature>
<gene>
    <name evidence="3" type="ORF">CCHL11_06190</name>
</gene>
<organism evidence="3 4">
    <name type="scientific">Colletotrichum chlorophyti</name>
    <dbReference type="NCBI Taxonomy" id="708187"/>
    <lineage>
        <taxon>Eukaryota</taxon>
        <taxon>Fungi</taxon>
        <taxon>Dikarya</taxon>
        <taxon>Ascomycota</taxon>
        <taxon>Pezizomycotina</taxon>
        <taxon>Sordariomycetes</taxon>
        <taxon>Hypocreomycetidae</taxon>
        <taxon>Glomerellales</taxon>
        <taxon>Glomerellaceae</taxon>
        <taxon>Colletotrichum</taxon>
    </lineage>
</organism>